<protein>
    <submittedName>
        <fullName evidence="3">Beta-propeller repeat-containing protein</fullName>
    </submittedName>
</protein>
<keyword evidence="1" id="KW-0732">Signal</keyword>
<evidence type="ECO:0000313" key="3">
    <source>
        <dbReference type="EMBL" id="SEQ20165.1"/>
    </source>
</evidence>
<evidence type="ECO:0000313" key="4">
    <source>
        <dbReference type="Proteomes" id="UP000199233"/>
    </source>
</evidence>
<evidence type="ECO:0000259" key="2">
    <source>
        <dbReference type="Pfam" id="PF25778"/>
    </source>
</evidence>
<feature type="signal peptide" evidence="1">
    <location>
        <begin position="1"/>
        <end position="22"/>
    </location>
</feature>
<gene>
    <name evidence="3" type="ORF">SAMN04488038_104267</name>
</gene>
<keyword evidence="4" id="KW-1185">Reference proteome</keyword>
<evidence type="ECO:0000256" key="1">
    <source>
        <dbReference type="SAM" id="SignalP"/>
    </source>
</evidence>
<dbReference type="SUPFAM" id="SSF101898">
    <property type="entry name" value="NHL repeat"/>
    <property type="match status" value="1"/>
</dbReference>
<dbReference type="STRING" id="489703.SAMN04488038_104267"/>
<dbReference type="AlphaFoldDB" id="A0A1H9E3K5"/>
<dbReference type="Proteomes" id="UP000199233">
    <property type="component" value="Unassembled WGS sequence"/>
</dbReference>
<sequence>MNTIKLSTVLCLSLLPLSAALAHVTPPSAASALQRIDQLPLRFEPGADAQAARYAAFGTAYALELQATTATLKLRRDGAPLTVRSQLLGASAAARLQPEAPLPGKSHYFTGSQPSQWRREVPQYARVRAQNVYPGIDLVYYGNGRELEYDFVLAPQADASRIALGYSGTQRLSLDAEGNLLLHTAQGTITQHRPLAYQTVNGERRIVASRYQLSKAAPQRVRIALGAYDRSLPLTIDPVLSYSSYLGNNAGASAVVVDTAGNIYIAGSTSSDFPTSSGAAQTSSGGGVQNAFIAKLNPSGTALLYATYVGGSGYALAKGLAVDSSGNAYLAGLVNGNFPTTEGALQTRYAGGTSDGFVTKLSADGSALVYSTYLGGTRSGIGAIAVDSSGTAYLAGTVAEGGSLAVSKNAAQSAYGGGSSDAFVATLNAAGSALSYASYLGGAGEDYAVGIGLDAGDVYIAGNTTGSFPASSGAAQTAFGGGEQDAFVAEFDPAAGNLVYASYMGGSGYDGATTLAVDSGGNAVLGGYTTGSLPVKNAYQSSFGGGDTDGFVAKLALGGGSLVFASYLGGSGSDQINALALDSSNRVYVAGDTTGNFPLKVATQSTYGGGSDDAFVAVFAAAGNSLLFSSYLGGSADDTAEALAVDANSGVYVVGSTTGGFPTTEGAYQTSLNGAKAAFAVKIASATDGSSTDSKGTSGGGGGGGPMAPGLLLGLAALAFGRRWRRG</sequence>
<dbReference type="EMBL" id="FOFS01000004">
    <property type="protein sequence ID" value="SEQ20165.1"/>
    <property type="molecule type" value="Genomic_DNA"/>
</dbReference>
<dbReference type="InterPro" id="IPR057708">
    <property type="entry name" value="DUF7948"/>
</dbReference>
<dbReference type="Pfam" id="PF25778">
    <property type="entry name" value="DUF7948"/>
    <property type="match status" value="1"/>
</dbReference>
<feature type="chain" id="PRO_5011474702" evidence="1">
    <location>
        <begin position="23"/>
        <end position="727"/>
    </location>
</feature>
<reference evidence="3 4" key="1">
    <citation type="submission" date="2016-10" db="EMBL/GenBank/DDBJ databases">
        <authorList>
            <person name="de Groot N.N."/>
        </authorList>
    </citation>
    <scope>NUCLEOTIDE SEQUENCE [LARGE SCALE GENOMIC DNA]</scope>
    <source>
        <strain evidence="3 4">DSM 25927</strain>
    </source>
</reference>
<feature type="domain" description="DUF7948" evidence="2">
    <location>
        <begin position="82"/>
        <end position="239"/>
    </location>
</feature>
<dbReference type="PANTHER" id="PTHR35580">
    <property type="entry name" value="CELL SURFACE GLYCOPROTEIN (S-LAYER PROTEIN)-LIKE PROTEIN"/>
    <property type="match status" value="1"/>
</dbReference>
<dbReference type="Pfam" id="PF06739">
    <property type="entry name" value="SBBP"/>
    <property type="match status" value="4"/>
</dbReference>
<accession>A0A1H9E3K5</accession>
<proteinExistence type="predicted"/>
<organism evidence="3 4">
    <name type="scientific">Solimonas aquatica</name>
    <dbReference type="NCBI Taxonomy" id="489703"/>
    <lineage>
        <taxon>Bacteria</taxon>
        <taxon>Pseudomonadati</taxon>
        <taxon>Pseudomonadota</taxon>
        <taxon>Gammaproteobacteria</taxon>
        <taxon>Nevskiales</taxon>
        <taxon>Nevskiaceae</taxon>
        <taxon>Solimonas</taxon>
    </lineage>
</organism>
<dbReference type="RefSeq" id="WP_177188886.1">
    <property type="nucleotide sequence ID" value="NZ_FOFS01000004.1"/>
</dbReference>
<dbReference type="InterPro" id="IPR010620">
    <property type="entry name" value="SBBP_repeat"/>
</dbReference>
<dbReference type="PANTHER" id="PTHR35580:SF1">
    <property type="entry name" value="PHYTASE-LIKE DOMAIN-CONTAINING PROTEIN"/>
    <property type="match status" value="1"/>
</dbReference>
<dbReference type="InterPro" id="IPR052918">
    <property type="entry name" value="Motility_Chemotaxis_Reg"/>
</dbReference>
<name>A0A1H9E3K5_9GAMM</name>